<comment type="caution">
    <text evidence="3">The sequence shown here is derived from an EMBL/GenBank/DDBJ whole genome shotgun (WGS) entry which is preliminary data.</text>
</comment>
<name>A0ABT7HRL1_9BACT</name>
<dbReference type="RefSeq" id="WP_284938189.1">
    <property type="nucleotide sequence ID" value="NZ_JANURM010000014.1"/>
</dbReference>
<keyword evidence="1" id="KW-0597">Phosphoprotein</keyword>
<dbReference type="SUPFAM" id="SSF47226">
    <property type="entry name" value="Histidine-containing phosphotransfer domain, HPT domain"/>
    <property type="match status" value="1"/>
</dbReference>
<evidence type="ECO:0000313" key="3">
    <source>
        <dbReference type="EMBL" id="MDL0089515.1"/>
    </source>
</evidence>
<proteinExistence type="predicted"/>
<dbReference type="PROSITE" id="PS50894">
    <property type="entry name" value="HPT"/>
    <property type="match status" value="1"/>
</dbReference>
<dbReference type="InterPro" id="IPR036641">
    <property type="entry name" value="HPT_dom_sf"/>
</dbReference>
<keyword evidence="4" id="KW-1185">Reference proteome</keyword>
<evidence type="ECO:0000256" key="1">
    <source>
        <dbReference type="PROSITE-ProRule" id="PRU00110"/>
    </source>
</evidence>
<dbReference type="InterPro" id="IPR008207">
    <property type="entry name" value="Sig_transdc_His_kin_Hpt_dom"/>
</dbReference>
<evidence type="ECO:0000313" key="4">
    <source>
        <dbReference type="Proteomes" id="UP001173801"/>
    </source>
</evidence>
<evidence type="ECO:0000259" key="2">
    <source>
        <dbReference type="PROSITE" id="PS50894"/>
    </source>
</evidence>
<reference evidence="3" key="2">
    <citation type="journal article" date="2023" name="Microorganisms">
        <title>Isolation and Genomic Characteristics of Cat-Borne Campylobacter felis sp. nov. and Sheep-Borne Campylobacter ovis sp. nov.</title>
        <authorList>
            <person name="Wang H."/>
            <person name="Li Y."/>
            <person name="Gu Y."/>
            <person name="Zhou G."/>
            <person name="Chen X."/>
            <person name="Zhang X."/>
            <person name="Shao Z."/>
            <person name="Zhang J."/>
            <person name="Zhang M."/>
        </authorList>
    </citation>
    <scope>NUCLEOTIDE SEQUENCE</scope>
    <source>
        <strain evidence="3">PS10</strain>
    </source>
</reference>
<accession>A0ABT7HRL1</accession>
<feature type="domain" description="HPt" evidence="2">
    <location>
        <begin position="8"/>
        <end position="115"/>
    </location>
</feature>
<reference evidence="3" key="1">
    <citation type="submission" date="2022-08" db="EMBL/GenBank/DDBJ databases">
        <authorList>
            <person name="Wang H."/>
        </authorList>
    </citation>
    <scope>NUCLEOTIDE SEQUENCE</scope>
    <source>
        <strain evidence="3">PS10</strain>
    </source>
</reference>
<feature type="modified residue" description="Phosphohistidine" evidence="1">
    <location>
        <position position="55"/>
    </location>
</feature>
<dbReference type="EMBL" id="JANURM010000014">
    <property type="protein sequence ID" value="MDL0089515.1"/>
    <property type="molecule type" value="Genomic_DNA"/>
</dbReference>
<dbReference type="Proteomes" id="UP001173801">
    <property type="component" value="Unassembled WGS sequence"/>
</dbReference>
<dbReference type="Pfam" id="PF01627">
    <property type="entry name" value="Hpt"/>
    <property type="match status" value="1"/>
</dbReference>
<sequence length="134" mass="15583">MGMLRNLEIDYSLDIVEEFLSHYSLMCDIIEPLVINLNRPEKYQENIKELFRIYHNIKSAAGYMHLDPIVKLAALAEEVCTEARDIRGPANDKFIDWLLLVADQFSKYKDDLESDSEYFSVLEPLIINIPTKLD</sequence>
<dbReference type="Gene3D" id="1.20.120.160">
    <property type="entry name" value="HPT domain"/>
    <property type="match status" value="1"/>
</dbReference>
<gene>
    <name evidence="3" type="ORF">NYG85_09110</name>
</gene>
<organism evidence="3 4">
    <name type="scientific">Campylobacter gastrosuis</name>
    <dbReference type="NCBI Taxonomy" id="2974576"/>
    <lineage>
        <taxon>Bacteria</taxon>
        <taxon>Pseudomonadati</taxon>
        <taxon>Campylobacterota</taxon>
        <taxon>Epsilonproteobacteria</taxon>
        <taxon>Campylobacterales</taxon>
        <taxon>Campylobacteraceae</taxon>
        <taxon>Campylobacter</taxon>
    </lineage>
</organism>
<protein>
    <submittedName>
        <fullName evidence="3">Hpt domain-containing protein</fullName>
    </submittedName>
</protein>